<sequence length="332" mass="37379">MPEFKAACWDLGHCDPKRCSGKRLLKLGLMRDLHVGQRYNGVVITPNGKKTLSPADAELLVQFGVAVVECSWARMQEIQWNKVGGKCERLLPYLVAANTVNYGKPWRLNCAEALAAAMWICGKPEWAREVMEPFAYGEAFIEINETLLNKYAECEDEEGIKKAQEEWMARLEKEYADSREDDKDMWTSGNVNRRIMPRSDEEDDDDDDDEDGDRDGDESDAASHEEDEIDGIYLGKKPEPTKSQPHTKRRNGIASKAFTGTNSADDKRKPETISRPQEEPLPKPNRGANPKSNPDPGPTPTLAGTTTMMAMMRSRGREQDDIADGDGERKYY</sequence>
<feature type="region of interest" description="Disordered" evidence="7">
    <location>
        <begin position="175"/>
        <end position="332"/>
    </location>
</feature>
<proteinExistence type="inferred from homology"/>
<evidence type="ECO:0000256" key="2">
    <source>
        <dbReference type="ARBA" id="ARBA00022517"/>
    </source>
</evidence>
<dbReference type="PANTHER" id="PTHR20426:SF0">
    <property type="entry name" value="18S RRNA AMINOCARBOXYPROPYLTRANSFERASE"/>
    <property type="match status" value="1"/>
</dbReference>
<dbReference type="NCBIfam" id="NF002621">
    <property type="entry name" value="PRK02287.1"/>
    <property type="match status" value="1"/>
</dbReference>
<dbReference type="Pfam" id="PF04034">
    <property type="entry name" value="Ribo_biogen_C"/>
    <property type="match status" value="1"/>
</dbReference>
<name>A0A9P1H108_9PEZI</name>
<evidence type="ECO:0000313" key="10">
    <source>
        <dbReference type="EMBL" id="CAI4214635.1"/>
    </source>
</evidence>
<comment type="caution">
    <text evidence="10">The sequence shown here is derived from an EMBL/GenBank/DDBJ whole genome shotgun (WGS) entry which is preliminary data.</text>
</comment>
<feature type="binding site" evidence="6">
    <location>
        <position position="68"/>
    </location>
    <ligand>
        <name>S-adenosyl-L-methionine</name>
        <dbReference type="ChEBI" id="CHEBI:59789"/>
    </ligand>
</feature>
<protein>
    <recommendedName>
        <fullName evidence="6">18S rRNA aminocarboxypropyltransferase</fullName>
        <ecNumber evidence="6">2.5.1.157</ecNumber>
    </recommendedName>
</protein>
<keyword evidence="3 6" id="KW-0698">rRNA processing</keyword>
<dbReference type="GO" id="GO:0005737">
    <property type="term" value="C:cytoplasm"/>
    <property type="evidence" value="ECO:0007669"/>
    <property type="project" value="UniProtKB-SubCell"/>
</dbReference>
<dbReference type="InterPro" id="IPR007209">
    <property type="entry name" value="RNaseL-inhib-like_metal-bd_dom"/>
</dbReference>
<feature type="compositionally biased region" description="Basic and acidic residues" evidence="7">
    <location>
        <begin position="264"/>
        <end position="281"/>
    </location>
</feature>
<feature type="compositionally biased region" description="Basic and acidic residues" evidence="7">
    <location>
        <begin position="315"/>
        <end position="332"/>
    </location>
</feature>
<dbReference type="OrthoDB" id="10262062at2759"/>
<dbReference type="GO" id="GO:0000455">
    <property type="term" value="P:enzyme-directed rRNA pseudouridine synthesis"/>
    <property type="evidence" value="ECO:0007669"/>
    <property type="project" value="UniProtKB-UniRule"/>
</dbReference>
<feature type="domain" description="RNase L inhibitor RLI-like possible metal-binding" evidence="9">
    <location>
        <begin position="5"/>
        <end position="38"/>
    </location>
</feature>
<keyword evidence="2 6" id="KW-0690">Ribosome biogenesis</keyword>
<dbReference type="InterPro" id="IPR022968">
    <property type="entry name" value="Tsr3-like"/>
</dbReference>
<comment type="function">
    <text evidence="6">Aminocarboxypropyltransferase that catalyzes the aminocarboxypropyl transfer on pseudouridine at position 1191 (Psi1191) in 18S rRNA. It constitutes the last step in biosynthesis of the hypermodified N1-methyl-N3-(3-amino-3-carboxypropyl) pseudouridine (m1acp3-Psi) conserved in eukaryotic 18S rRNA.</text>
</comment>
<reference evidence="10" key="1">
    <citation type="submission" date="2022-11" db="EMBL/GenBank/DDBJ databases">
        <authorList>
            <person name="Scott C."/>
            <person name="Bruce N."/>
        </authorList>
    </citation>
    <scope>NUCLEOTIDE SEQUENCE</scope>
</reference>
<feature type="binding site" evidence="6">
    <location>
        <position position="91"/>
    </location>
    <ligand>
        <name>S-adenosyl-L-methionine</name>
        <dbReference type="ChEBI" id="CHEBI:59789"/>
    </ligand>
</feature>
<dbReference type="EC" id="2.5.1.157" evidence="6"/>
<dbReference type="InterPro" id="IPR007177">
    <property type="entry name" value="Tsr3_C"/>
</dbReference>
<evidence type="ECO:0000259" key="9">
    <source>
        <dbReference type="Pfam" id="PF04068"/>
    </source>
</evidence>
<keyword evidence="1 6" id="KW-0963">Cytoplasm</keyword>
<gene>
    <name evidence="6" type="primary">TSR3</name>
    <name evidence="10" type="ORF">PPNO1_LOCUS4364</name>
</gene>
<feature type="compositionally biased region" description="Acidic residues" evidence="7">
    <location>
        <begin position="200"/>
        <end position="230"/>
    </location>
</feature>
<comment type="catalytic activity">
    <reaction evidence="6">
        <text>N(1)-methylpseudouridine(1191) in yeast 18S rRNA + S-adenosyl-L-methionine = N(1)-methyl-N(3)-[(3S)-3-amino-3-carboxypropyl]pseudouridine(1191) in yeast 18S rRNA + S-methyl-5'-thioadenosine + H(+)</text>
        <dbReference type="Rhea" id="RHEA:63300"/>
        <dbReference type="Rhea" id="RHEA-COMP:13852"/>
        <dbReference type="Rhea" id="RHEA-COMP:16309"/>
        <dbReference type="ChEBI" id="CHEBI:15378"/>
        <dbReference type="ChEBI" id="CHEBI:17509"/>
        <dbReference type="ChEBI" id="CHEBI:59789"/>
        <dbReference type="ChEBI" id="CHEBI:74890"/>
        <dbReference type="ChEBI" id="CHEBI:146234"/>
    </reaction>
</comment>
<evidence type="ECO:0000256" key="1">
    <source>
        <dbReference type="ARBA" id="ARBA00022490"/>
    </source>
</evidence>
<dbReference type="GO" id="GO:1904047">
    <property type="term" value="F:S-adenosyl-L-methionine binding"/>
    <property type="evidence" value="ECO:0007669"/>
    <property type="project" value="UniProtKB-UniRule"/>
</dbReference>
<evidence type="ECO:0000313" key="11">
    <source>
        <dbReference type="Proteomes" id="UP000838763"/>
    </source>
</evidence>
<comment type="subcellular location">
    <subcellularLocation>
        <location evidence="6">Cytoplasm</location>
    </subcellularLocation>
    <subcellularLocation>
        <location evidence="6">Nucleus</location>
    </subcellularLocation>
</comment>
<evidence type="ECO:0000256" key="5">
    <source>
        <dbReference type="ARBA" id="ARBA00022691"/>
    </source>
</evidence>
<dbReference type="HAMAP" id="MF_01116">
    <property type="entry name" value="TSR3"/>
    <property type="match status" value="1"/>
</dbReference>
<dbReference type="GO" id="GO:0106388">
    <property type="term" value="F:rRNA small subunit aminocarboxypropyltransferase activity"/>
    <property type="evidence" value="ECO:0007669"/>
    <property type="project" value="UniProtKB-EC"/>
</dbReference>
<accession>A0A9P1H108</accession>
<feature type="compositionally biased region" description="Low complexity" evidence="7">
    <location>
        <begin position="300"/>
        <end position="312"/>
    </location>
</feature>
<evidence type="ECO:0000259" key="8">
    <source>
        <dbReference type="Pfam" id="PF04034"/>
    </source>
</evidence>
<keyword evidence="5 6" id="KW-0949">S-adenosyl-L-methionine</keyword>
<comment type="catalytic activity">
    <reaction evidence="6">
        <text>an N(1)-methylpseudouridine in rRNA + S-adenosyl-L-methionine = N(1)-methyl-N(3)-[(3S)-3-amino-3-carboxypropyl]pseudouridine in rRNA + S-methyl-5'-thioadenosine + H(+)</text>
        <dbReference type="Rhea" id="RHEA:63296"/>
        <dbReference type="Rhea" id="RHEA-COMP:11634"/>
        <dbReference type="Rhea" id="RHEA-COMP:16310"/>
        <dbReference type="ChEBI" id="CHEBI:15378"/>
        <dbReference type="ChEBI" id="CHEBI:17509"/>
        <dbReference type="ChEBI" id="CHEBI:59789"/>
        <dbReference type="ChEBI" id="CHEBI:74890"/>
        <dbReference type="ChEBI" id="CHEBI:146234"/>
        <dbReference type="EC" id="2.5.1.157"/>
    </reaction>
</comment>
<dbReference type="EMBL" id="CALLCH030000012">
    <property type="protein sequence ID" value="CAI4214635.1"/>
    <property type="molecule type" value="Genomic_DNA"/>
</dbReference>
<dbReference type="GO" id="GO:0005634">
    <property type="term" value="C:nucleus"/>
    <property type="evidence" value="ECO:0007669"/>
    <property type="project" value="UniProtKB-SubCell"/>
</dbReference>
<feature type="binding site" evidence="6">
    <location>
        <position position="106"/>
    </location>
    <ligand>
        <name>S-adenosyl-L-methionine</name>
        <dbReference type="ChEBI" id="CHEBI:59789"/>
    </ligand>
</feature>
<dbReference type="AlphaFoldDB" id="A0A9P1H108"/>
<comment type="similarity">
    <text evidence="6">Belongs to the TDD superfamily. TSR3 family.</text>
</comment>
<keyword evidence="11" id="KW-1185">Reference proteome</keyword>
<feature type="compositionally biased region" description="Basic and acidic residues" evidence="7">
    <location>
        <begin position="175"/>
        <end position="185"/>
    </location>
</feature>
<feature type="domain" description="16S/18S rRNA aminocarboxypropyltransferase Tsr3 C-terminal" evidence="8">
    <location>
        <begin position="42"/>
        <end position="168"/>
    </location>
</feature>
<organism evidence="10 11">
    <name type="scientific">Parascedosporium putredinis</name>
    <dbReference type="NCBI Taxonomy" id="1442378"/>
    <lineage>
        <taxon>Eukaryota</taxon>
        <taxon>Fungi</taxon>
        <taxon>Dikarya</taxon>
        <taxon>Ascomycota</taxon>
        <taxon>Pezizomycotina</taxon>
        <taxon>Sordariomycetes</taxon>
        <taxon>Hypocreomycetidae</taxon>
        <taxon>Microascales</taxon>
        <taxon>Microascaceae</taxon>
        <taxon>Parascedosporium</taxon>
    </lineage>
</organism>
<keyword evidence="6" id="KW-0539">Nucleus</keyword>
<dbReference type="Pfam" id="PF04068">
    <property type="entry name" value="Fer4_RLI"/>
    <property type="match status" value="1"/>
</dbReference>
<dbReference type="Proteomes" id="UP000838763">
    <property type="component" value="Unassembled WGS sequence"/>
</dbReference>
<evidence type="ECO:0000256" key="6">
    <source>
        <dbReference type="HAMAP-Rule" id="MF_03146"/>
    </source>
</evidence>
<evidence type="ECO:0000256" key="3">
    <source>
        <dbReference type="ARBA" id="ARBA00022552"/>
    </source>
</evidence>
<evidence type="ECO:0000256" key="7">
    <source>
        <dbReference type="SAM" id="MobiDB-lite"/>
    </source>
</evidence>
<evidence type="ECO:0000256" key="4">
    <source>
        <dbReference type="ARBA" id="ARBA00022679"/>
    </source>
</evidence>
<keyword evidence="4 6" id="KW-0808">Transferase</keyword>
<dbReference type="GO" id="GO:0030490">
    <property type="term" value="P:maturation of SSU-rRNA"/>
    <property type="evidence" value="ECO:0007669"/>
    <property type="project" value="TreeGrafter"/>
</dbReference>
<dbReference type="PANTHER" id="PTHR20426">
    <property type="entry name" value="RIBOSOME BIOGENESIS PROTEIN TSR3 HOMOLOG"/>
    <property type="match status" value="1"/>
</dbReference>
<feature type="binding site" evidence="6">
    <location>
        <position position="20"/>
    </location>
    <ligand>
        <name>S-adenosyl-L-methionine</name>
        <dbReference type="ChEBI" id="CHEBI:59789"/>
    </ligand>
</feature>